<dbReference type="OrthoDB" id="9906979at2"/>
<evidence type="ECO:0000313" key="1">
    <source>
        <dbReference type="EMBL" id="SOD39754.1"/>
    </source>
</evidence>
<organism evidence="1 2">
    <name type="scientific">Candidatus Pantoea floridensis</name>
    <dbReference type="NCBI Taxonomy" id="1938870"/>
    <lineage>
        <taxon>Bacteria</taxon>
        <taxon>Pseudomonadati</taxon>
        <taxon>Pseudomonadota</taxon>
        <taxon>Gammaproteobacteria</taxon>
        <taxon>Enterobacterales</taxon>
        <taxon>Erwiniaceae</taxon>
        <taxon>Pantoea</taxon>
    </lineage>
</organism>
<sequence>MANMLDIQHRLDHQLSDASHEVLSLAQSMQGQSPTMDDLFTFKNALRKEAVSNLADNQLSSLKHNLTRSIIESIS</sequence>
<dbReference type="RefSeq" id="WP_097097521.1">
    <property type="nucleotide sequence ID" value="NZ_OCMY01000001.1"/>
</dbReference>
<reference evidence="2" key="1">
    <citation type="submission" date="2017-09" db="EMBL/GenBank/DDBJ databases">
        <authorList>
            <person name="Varghese N."/>
            <person name="Submissions S."/>
        </authorList>
    </citation>
    <scope>NUCLEOTIDE SEQUENCE [LARGE SCALE GENOMIC DNA]</scope>
    <source>
        <strain evidence="2">JKS000234</strain>
    </source>
</reference>
<dbReference type="EMBL" id="OCMY01000001">
    <property type="protein sequence ID" value="SOD39754.1"/>
    <property type="molecule type" value="Genomic_DNA"/>
</dbReference>
<evidence type="ECO:0000313" key="2">
    <source>
        <dbReference type="Proteomes" id="UP000219271"/>
    </source>
</evidence>
<dbReference type="Proteomes" id="UP000219271">
    <property type="component" value="Unassembled WGS sequence"/>
</dbReference>
<accession>A0A286C023</accession>
<dbReference type="Pfam" id="PF06266">
    <property type="entry name" value="HrpF"/>
    <property type="match status" value="1"/>
</dbReference>
<protein>
    <submittedName>
        <fullName evidence="1">HrpF protein</fullName>
    </submittedName>
</protein>
<name>A0A286C023_9GAMM</name>
<gene>
    <name evidence="1" type="ORF">SAMN06273570_4208</name>
</gene>
<keyword evidence="2" id="KW-1185">Reference proteome</keyword>
<dbReference type="AlphaFoldDB" id="A0A286C023"/>
<proteinExistence type="predicted"/>
<dbReference type="InterPro" id="IPR009371">
    <property type="entry name" value="T3SS_HrpF"/>
</dbReference>